<evidence type="ECO:0000313" key="1">
    <source>
        <dbReference type="EMBL" id="MCI64295.1"/>
    </source>
</evidence>
<comment type="caution">
    <text evidence="1">The sequence shown here is derived from an EMBL/GenBank/DDBJ whole genome shotgun (WGS) entry which is preliminary data.</text>
</comment>
<dbReference type="Proteomes" id="UP000265520">
    <property type="component" value="Unassembled WGS sequence"/>
</dbReference>
<reference evidence="1 2" key="1">
    <citation type="journal article" date="2018" name="Front. Plant Sci.">
        <title>Red Clover (Trifolium pratense) and Zigzag Clover (T. medium) - A Picture of Genomic Similarities and Differences.</title>
        <authorList>
            <person name="Dluhosova J."/>
            <person name="Istvanek J."/>
            <person name="Nedelnik J."/>
            <person name="Repkova J."/>
        </authorList>
    </citation>
    <scope>NUCLEOTIDE SEQUENCE [LARGE SCALE GENOMIC DNA]</scope>
    <source>
        <strain evidence="2">cv. 10/8</strain>
        <tissue evidence="1">Leaf</tissue>
    </source>
</reference>
<keyword evidence="2" id="KW-1185">Reference proteome</keyword>
<feature type="non-terminal residue" evidence="1">
    <location>
        <position position="1"/>
    </location>
</feature>
<evidence type="ECO:0000313" key="2">
    <source>
        <dbReference type="Proteomes" id="UP000265520"/>
    </source>
</evidence>
<dbReference type="EMBL" id="LXQA010652880">
    <property type="protein sequence ID" value="MCI64295.1"/>
    <property type="molecule type" value="Genomic_DNA"/>
</dbReference>
<sequence>STANWLADACPTSLQLSPTLDERKLASSSLILADSRQLAKTYWTLLTDVR</sequence>
<protein>
    <submittedName>
        <fullName evidence="1">Uncharacterized protein</fullName>
    </submittedName>
</protein>
<organism evidence="1 2">
    <name type="scientific">Trifolium medium</name>
    <dbReference type="NCBI Taxonomy" id="97028"/>
    <lineage>
        <taxon>Eukaryota</taxon>
        <taxon>Viridiplantae</taxon>
        <taxon>Streptophyta</taxon>
        <taxon>Embryophyta</taxon>
        <taxon>Tracheophyta</taxon>
        <taxon>Spermatophyta</taxon>
        <taxon>Magnoliopsida</taxon>
        <taxon>eudicotyledons</taxon>
        <taxon>Gunneridae</taxon>
        <taxon>Pentapetalae</taxon>
        <taxon>rosids</taxon>
        <taxon>fabids</taxon>
        <taxon>Fabales</taxon>
        <taxon>Fabaceae</taxon>
        <taxon>Papilionoideae</taxon>
        <taxon>50 kb inversion clade</taxon>
        <taxon>NPAAA clade</taxon>
        <taxon>Hologalegina</taxon>
        <taxon>IRL clade</taxon>
        <taxon>Trifolieae</taxon>
        <taxon>Trifolium</taxon>
    </lineage>
</organism>
<proteinExistence type="predicted"/>
<accession>A0A392TWU2</accession>
<name>A0A392TWU2_9FABA</name>
<dbReference type="AlphaFoldDB" id="A0A392TWU2"/>